<dbReference type="InterPro" id="IPR011706">
    <property type="entry name" value="Cu-oxidase_C"/>
</dbReference>
<name>A0A1U7DM13_9RHOB</name>
<feature type="domain" description="Plastocyanin-like" evidence="4">
    <location>
        <begin position="22"/>
        <end position="129"/>
    </location>
</feature>
<dbReference type="Pfam" id="PF07731">
    <property type="entry name" value="Cu-oxidase_2"/>
    <property type="match status" value="1"/>
</dbReference>
<evidence type="ECO:0000256" key="2">
    <source>
        <dbReference type="ARBA" id="ARBA00023002"/>
    </source>
</evidence>
<evidence type="ECO:0000313" key="5">
    <source>
        <dbReference type="EMBL" id="APX90955.1"/>
    </source>
</evidence>
<organism evidence="5 6">
    <name type="scientific">Brevirhabdus pacifica</name>
    <dbReference type="NCBI Taxonomy" id="1267768"/>
    <lineage>
        <taxon>Bacteria</taxon>
        <taxon>Pseudomonadati</taxon>
        <taxon>Pseudomonadota</taxon>
        <taxon>Alphaproteobacteria</taxon>
        <taxon>Rhodobacterales</taxon>
        <taxon>Paracoccaceae</taxon>
        <taxon>Brevirhabdus</taxon>
    </lineage>
</organism>
<dbReference type="Proteomes" id="UP000187266">
    <property type="component" value="Chromosome"/>
</dbReference>
<dbReference type="InterPro" id="IPR011707">
    <property type="entry name" value="Cu-oxidase-like_N"/>
</dbReference>
<dbReference type="STRING" id="1267768.BV394_04205"/>
<dbReference type="InterPro" id="IPR045087">
    <property type="entry name" value="Cu-oxidase_fam"/>
</dbReference>
<gene>
    <name evidence="5" type="ORF">BV394_04205</name>
</gene>
<accession>A0A1U7DM13</accession>
<evidence type="ECO:0000256" key="1">
    <source>
        <dbReference type="ARBA" id="ARBA00022723"/>
    </source>
</evidence>
<dbReference type="GO" id="GO:0005507">
    <property type="term" value="F:copper ion binding"/>
    <property type="evidence" value="ECO:0007669"/>
    <property type="project" value="InterPro"/>
</dbReference>
<evidence type="ECO:0000259" key="4">
    <source>
        <dbReference type="Pfam" id="PF07732"/>
    </source>
</evidence>
<dbReference type="CDD" id="cd13890">
    <property type="entry name" value="CuRO_3_CueO_FtsP"/>
    <property type="match status" value="1"/>
</dbReference>
<evidence type="ECO:0000313" key="6">
    <source>
        <dbReference type="Proteomes" id="UP000187266"/>
    </source>
</evidence>
<protein>
    <submittedName>
        <fullName evidence="5">Cupredoxin</fullName>
    </submittedName>
</protein>
<feature type="domain" description="Plastocyanin-like" evidence="3">
    <location>
        <begin position="362"/>
        <end position="467"/>
    </location>
</feature>
<keyword evidence="1" id="KW-0479">Metal-binding</keyword>
<reference evidence="5 6" key="1">
    <citation type="submission" date="2017-01" db="EMBL/GenBank/DDBJ databases">
        <title>Genomic analysis of Xuhuaishuia manganoxidans DY6-4.</title>
        <authorList>
            <person name="Wang X."/>
        </authorList>
    </citation>
    <scope>NUCLEOTIDE SEQUENCE [LARGE SCALE GENOMIC DNA]</scope>
    <source>
        <strain evidence="5 6">DY6-4</strain>
    </source>
</reference>
<dbReference type="InterPro" id="IPR002355">
    <property type="entry name" value="Cu_oxidase_Cu_BS"/>
</dbReference>
<evidence type="ECO:0000259" key="3">
    <source>
        <dbReference type="Pfam" id="PF07731"/>
    </source>
</evidence>
<dbReference type="SUPFAM" id="SSF49503">
    <property type="entry name" value="Cupredoxins"/>
    <property type="match status" value="3"/>
</dbReference>
<keyword evidence="2" id="KW-0560">Oxidoreductase</keyword>
<dbReference type="PROSITE" id="PS00080">
    <property type="entry name" value="MULTICOPPER_OXIDASE2"/>
    <property type="match status" value="1"/>
</dbReference>
<dbReference type="Pfam" id="PF07732">
    <property type="entry name" value="Cu-oxidase_3"/>
    <property type="match status" value="1"/>
</dbReference>
<dbReference type="Gene3D" id="2.60.40.420">
    <property type="entry name" value="Cupredoxins - blue copper proteins"/>
    <property type="match status" value="3"/>
</dbReference>
<dbReference type="PANTHER" id="PTHR48267">
    <property type="entry name" value="CUPREDOXIN SUPERFAMILY PROTEIN"/>
    <property type="match status" value="1"/>
</dbReference>
<dbReference type="InterPro" id="IPR008972">
    <property type="entry name" value="Cupredoxin"/>
</dbReference>
<sequence length="468" mass="49874">MDLDQGAGATLETRAGSHAFYEGASAATTLGYGQNYLGPILRARRGGTARVSLANRLDAPVATHWHGLHIPGSMDGGPQMAVAPGAGLTRELEIDQPAGTYWYHSHTHGLTAEQVYQGLAGFFLIEDPEAPDPGLPDELGVDDLPLAVQDRNFSPEGHLRYSSGGMMMMNGMKGDAILVNGALRPVASVPGGLVRLRLLNGSNARIYHFFFEDGRGFHQVASDGGLLQAPVAMERLTLAPGERAEIVVDFSTGGTRLLSADDNNAMMGMMGGMMSRIMGGGSSPDNIRGADGFEIMSFEVDPARRAARTSLPATLPGAPNGEMAEPVARRRISLEMMHGMRGGGGMMGGMMGGRGGDSPGPFSINGKPYDMGRIDVAAKLGTTELWEVVTDGMAHPFHVHGTSFKVLNVDGRAMDFATTGLKDVVLVRERAEILVPFNRPADRQTPFMFHCHILEHEDNGMMGQMTVS</sequence>
<keyword evidence="6" id="KW-1185">Reference proteome</keyword>
<dbReference type="EMBL" id="CP019124">
    <property type="protein sequence ID" value="APX90955.1"/>
    <property type="molecule type" value="Genomic_DNA"/>
</dbReference>
<proteinExistence type="predicted"/>
<dbReference type="OrthoDB" id="9757546at2"/>
<dbReference type="PANTHER" id="PTHR48267:SF1">
    <property type="entry name" value="BILIRUBIN OXIDASE"/>
    <property type="match status" value="1"/>
</dbReference>
<dbReference type="AlphaFoldDB" id="A0A1U7DM13"/>
<dbReference type="GO" id="GO:0016491">
    <property type="term" value="F:oxidoreductase activity"/>
    <property type="evidence" value="ECO:0007669"/>
    <property type="project" value="UniProtKB-KW"/>
</dbReference>